<keyword evidence="1" id="KW-0472">Membrane</keyword>
<proteinExistence type="predicted"/>
<gene>
    <name evidence="2" type="ORF">FHR38_001023</name>
</gene>
<name>A0A7W7WMY3_9ACTN</name>
<comment type="caution">
    <text evidence="2">The sequence shown here is derived from an EMBL/GenBank/DDBJ whole genome shotgun (WGS) entry which is preliminary data.</text>
</comment>
<protein>
    <recommendedName>
        <fullName evidence="4">DUF3093 domain-containing protein</fullName>
    </recommendedName>
</protein>
<dbReference type="EMBL" id="JACHJW010000001">
    <property type="protein sequence ID" value="MBB4957290.1"/>
    <property type="molecule type" value="Genomic_DNA"/>
</dbReference>
<evidence type="ECO:0000313" key="2">
    <source>
        <dbReference type="EMBL" id="MBB4957290.1"/>
    </source>
</evidence>
<keyword evidence="1" id="KW-0812">Transmembrane</keyword>
<evidence type="ECO:0000313" key="3">
    <source>
        <dbReference type="Proteomes" id="UP000578819"/>
    </source>
</evidence>
<keyword evidence="3" id="KW-1185">Reference proteome</keyword>
<dbReference type="AlphaFoldDB" id="A0A7W7WMY3"/>
<reference evidence="2 3" key="1">
    <citation type="submission" date="2020-08" db="EMBL/GenBank/DDBJ databases">
        <title>Sequencing the genomes of 1000 actinobacteria strains.</title>
        <authorList>
            <person name="Klenk H.-P."/>
        </authorList>
    </citation>
    <scope>NUCLEOTIDE SEQUENCE [LARGE SCALE GENOMIC DNA]</scope>
    <source>
        <strain evidence="2 3">DSM 45886</strain>
    </source>
</reference>
<sequence length="185" mass="20082">MVVSILPGTTVPPRRTLDRVTPSRSQSTAVSTAPATHGYAERLRLPWWAWLLGIGFAAFMAVEIWMGAPGMRAWLPFAILLPLTGIGLWWLGRIRVAVQDGEFLVDDARLPVRFVADAIALDANGRREVLGVGADPLAFVVQRPWVPGAVQVVLDDPADPTPYWVVSSRNPVRLATAILAARDAA</sequence>
<dbReference type="InterPro" id="IPR021443">
    <property type="entry name" value="DUF3093"/>
</dbReference>
<evidence type="ECO:0000256" key="1">
    <source>
        <dbReference type="SAM" id="Phobius"/>
    </source>
</evidence>
<organism evidence="2 3">
    <name type="scientific">Micromonospora polyrhachis</name>
    <dbReference type="NCBI Taxonomy" id="1282883"/>
    <lineage>
        <taxon>Bacteria</taxon>
        <taxon>Bacillati</taxon>
        <taxon>Actinomycetota</taxon>
        <taxon>Actinomycetes</taxon>
        <taxon>Micromonosporales</taxon>
        <taxon>Micromonosporaceae</taxon>
        <taxon>Micromonospora</taxon>
    </lineage>
</organism>
<keyword evidence="1" id="KW-1133">Transmembrane helix</keyword>
<accession>A0A7W7WMY3</accession>
<dbReference type="Pfam" id="PF11292">
    <property type="entry name" value="DUF3093"/>
    <property type="match status" value="1"/>
</dbReference>
<feature type="transmembrane region" description="Helical" evidence="1">
    <location>
        <begin position="47"/>
        <end position="66"/>
    </location>
</feature>
<feature type="transmembrane region" description="Helical" evidence="1">
    <location>
        <begin position="73"/>
        <end position="92"/>
    </location>
</feature>
<dbReference type="Proteomes" id="UP000578819">
    <property type="component" value="Unassembled WGS sequence"/>
</dbReference>
<evidence type="ECO:0008006" key="4">
    <source>
        <dbReference type="Google" id="ProtNLM"/>
    </source>
</evidence>